<dbReference type="AlphaFoldDB" id="A0A1F6UQY2"/>
<name>A0A1F6UQY2_9BACT</name>
<reference evidence="2 3" key="1">
    <citation type="journal article" date="2016" name="Nat. Commun.">
        <title>Thousands of microbial genomes shed light on interconnected biogeochemical processes in an aquifer system.</title>
        <authorList>
            <person name="Anantharaman K."/>
            <person name="Brown C.T."/>
            <person name="Hug L.A."/>
            <person name="Sharon I."/>
            <person name="Castelle C.J."/>
            <person name="Probst A.J."/>
            <person name="Thomas B.C."/>
            <person name="Singh A."/>
            <person name="Wilkins M.J."/>
            <person name="Karaoz U."/>
            <person name="Brodie E.L."/>
            <person name="Williams K.H."/>
            <person name="Hubbard S.S."/>
            <person name="Banfield J.F."/>
        </authorList>
    </citation>
    <scope>NUCLEOTIDE SEQUENCE [LARGE SCALE GENOMIC DNA]</scope>
</reference>
<gene>
    <name evidence="2" type="ORF">A2814_00315</name>
</gene>
<organism evidence="2 3">
    <name type="scientific">Candidatus Nomurabacteria bacterium RIFCSPHIGHO2_01_FULL_38_19</name>
    <dbReference type="NCBI Taxonomy" id="1801732"/>
    <lineage>
        <taxon>Bacteria</taxon>
        <taxon>Candidatus Nomuraibacteriota</taxon>
    </lineage>
</organism>
<dbReference type="EMBL" id="MFTI01000025">
    <property type="protein sequence ID" value="OGI59780.1"/>
    <property type="molecule type" value="Genomic_DNA"/>
</dbReference>
<feature type="chain" id="PRO_5009527049" description="Mannosyl-glycoprotein endo-beta-N-acetylglucosamidase-like domain-containing protein" evidence="1">
    <location>
        <begin position="25"/>
        <end position="213"/>
    </location>
</feature>
<evidence type="ECO:0000313" key="2">
    <source>
        <dbReference type="EMBL" id="OGI59780.1"/>
    </source>
</evidence>
<accession>A0A1F6UQY2</accession>
<keyword evidence="1" id="KW-0732">Signal</keyword>
<evidence type="ECO:0000313" key="3">
    <source>
        <dbReference type="Proteomes" id="UP000177869"/>
    </source>
</evidence>
<evidence type="ECO:0000256" key="1">
    <source>
        <dbReference type="SAM" id="SignalP"/>
    </source>
</evidence>
<proteinExistence type="predicted"/>
<dbReference type="Proteomes" id="UP000177869">
    <property type="component" value="Unassembled WGS sequence"/>
</dbReference>
<feature type="signal peptide" evidence="1">
    <location>
        <begin position="1"/>
        <end position="24"/>
    </location>
</feature>
<dbReference type="STRING" id="1801732.A2814_00315"/>
<sequence length="213" mass="23281">MRFLNSFMLLPILTVAMPFGSLFGTTIKTDMDTSPQIVLSIQQNMQANGLSLNSLTFNQAIDPKIDLEAKVLQAQAEAIDTYFGVRQMPLKGLGMKMAEEAEKNGLDYRLIPAIAVRESTGGKHDCLKVKNNPFGWGSCKIGFKSNEEAIETLARNLGGNNPNTKHHYSGKATEEILKKYNPPSVVRNYAAQVMSIMNAIGKEDLATVANAIS</sequence>
<comment type="caution">
    <text evidence="2">The sequence shown here is derived from an EMBL/GenBank/DDBJ whole genome shotgun (WGS) entry which is preliminary data.</text>
</comment>
<evidence type="ECO:0008006" key="4">
    <source>
        <dbReference type="Google" id="ProtNLM"/>
    </source>
</evidence>
<protein>
    <recommendedName>
        <fullName evidence="4">Mannosyl-glycoprotein endo-beta-N-acetylglucosamidase-like domain-containing protein</fullName>
    </recommendedName>
</protein>